<feature type="non-terminal residue" evidence="1">
    <location>
        <position position="1"/>
    </location>
</feature>
<name>A0A0A9XG09_LYGHE</name>
<proteinExistence type="predicted"/>
<dbReference type="Pfam" id="PF02958">
    <property type="entry name" value="EcKL"/>
    <property type="match status" value="1"/>
</dbReference>
<accession>A0A0A9XG09</accession>
<dbReference type="PANTHER" id="PTHR11012:SF56">
    <property type="entry name" value="CHK KINASE-LIKE DOMAIN-CONTAINING PROTEIN-RELATED"/>
    <property type="match status" value="1"/>
</dbReference>
<dbReference type="PANTHER" id="PTHR11012">
    <property type="entry name" value="PROTEIN KINASE-LIKE DOMAIN-CONTAINING"/>
    <property type="match status" value="1"/>
</dbReference>
<evidence type="ECO:0000313" key="1">
    <source>
        <dbReference type="EMBL" id="JAG16025.1"/>
    </source>
</evidence>
<dbReference type="EMBL" id="GBHO01027579">
    <property type="protein sequence ID" value="JAG16025.1"/>
    <property type="molecule type" value="Transcribed_RNA"/>
</dbReference>
<dbReference type="AlphaFoldDB" id="A0A0A9XG09"/>
<protein>
    <submittedName>
        <fullName evidence="1">Peroxisome proliferator-activated receptor delta</fullName>
    </submittedName>
</protein>
<gene>
    <name evidence="1" type="primary">ppard</name>
    <name evidence="1" type="ORF">CM83_45397</name>
</gene>
<reference evidence="1" key="2">
    <citation type="submission" date="2014-07" db="EMBL/GenBank/DDBJ databases">
        <authorList>
            <person name="Hull J."/>
        </authorList>
    </citation>
    <scope>NUCLEOTIDE SEQUENCE</scope>
</reference>
<organism evidence="1">
    <name type="scientific">Lygus hesperus</name>
    <name type="common">Western plant bug</name>
    <dbReference type="NCBI Taxonomy" id="30085"/>
    <lineage>
        <taxon>Eukaryota</taxon>
        <taxon>Metazoa</taxon>
        <taxon>Ecdysozoa</taxon>
        <taxon>Arthropoda</taxon>
        <taxon>Hexapoda</taxon>
        <taxon>Insecta</taxon>
        <taxon>Pterygota</taxon>
        <taxon>Neoptera</taxon>
        <taxon>Paraneoptera</taxon>
        <taxon>Hemiptera</taxon>
        <taxon>Heteroptera</taxon>
        <taxon>Panheteroptera</taxon>
        <taxon>Cimicomorpha</taxon>
        <taxon>Miridae</taxon>
        <taxon>Mirini</taxon>
        <taxon>Lygus</taxon>
    </lineage>
</organism>
<sequence>NPTSVKFLDMQILAQSSPAYDFHIFVGTSVRPDVIKNHYEDLIRQYSDASRSFLAKLGYKGDIPSYEATKEVFEKKCFLMLGFALILGNLITNDTSSHPSPEEMQQQAADAKAEGREVEAFNAFEHMIEGCTNMYKSCIRKCIEFEIM</sequence>
<reference evidence="1" key="1">
    <citation type="journal article" date="2014" name="PLoS ONE">
        <title>Transcriptome-Based Identification of ABC Transporters in the Western Tarnished Plant Bug Lygus hesperus.</title>
        <authorList>
            <person name="Hull J.J."/>
            <person name="Chaney K."/>
            <person name="Geib S.M."/>
            <person name="Fabrick J.A."/>
            <person name="Brent C.S."/>
            <person name="Walsh D."/>
            <person name="Lavine L.C."/>
        </authorList>
    </citation>
    <scope>NUCLEOTIDE SEQUENCE</scope>
</reference>
<dbReference type="InterPro" id="IPR004119">
    <property type="entry name" value="EcKL"/>
</dbReference>
<keyword evidence="1" id="KW-0675">Receptor</keyword>